<gene>
    <name evidence="3" type="ORF">EKO04_010621</name>
</gene>
<feature type="signal peptide" evidence="2">
    <location>
        <begin position="1"/>
        <end position="18"/>
    </location>
</feature>
<feature type="region of interest" description="Disordered" evidence="1">
    <location>
        <begin position="1052"/>
        <end position="1079"/>
    </location>
</feature>
<keyword evidence="2" id="KW-0732">Signal</keyword>
<name>A0A8H7IVJ8_9PLEO</name>
<protein>
    <submittedName>
        <fullName evidence="3">Uncharacterized protein</fullName>
    </submittedName>
</protein>
<feature type="chain" id="PRO_5034378732" evidence="2">
    <location>
        <begin position="19"/>
        <end position="1099"/>
    </location>
</feature>
<dbReference type="EMBL" id="RZGK01000021">
    <property type="protein sequence ID" value="KAF9691407.1"/>
    <property type="molecule type" value="Genomic_DNA"/>
</dbReference>
<feature type="region of interest" description="Disordered" evidence="1">
    <location>
        <begin position="403"/>
        <end position="442"/>
    </location>
</feature>
<evidence type="ECO:0000313" key="4">
    <source>
        <dbReference type="Proteomes" id="UP000651452"/>
    </source>
</evidence>
<dbReference type="OrthoDB" id="5337308at2759"/>
<reference evidence="3" key="2">
    <citation type="submission" date="2020-09" db="EMBL/GenBank/DDBJ databases">
        <title>Reference genome assembly for Australian Ascochyta lentis isolate Al4.</title>
        <authorList>
            <person name="Lee R.C."/>
            <person name="Farfan-Caceres L.M."/>
            <person name="Debler J.W."/>
            <person name="Williams A.H."/>
            <person name="Henares B.M."/>
        </authorList>
    </citation>
    <scope>NUCLEOTIDE SEQUENCE</scope>
    <source>
        <strain evidence="3">Al4</strain>
    </source>
</reference>
<organism evidence="3 4">
    <name type="scientific">Ascochyta lentis</name>
    <dbReference type="NCBI Taxonomy" id="205686"/>
    <lineage>
        <taxon>Eukaryota</taxon>
        <taxon>Fungi</taxon>
        <taxon>Dikarya</taxon>
        <taxon>Ascomycota</taxon>
        <taxon>Pezizomycotina</taxon>
        <taxon>Dothideomycetes</taxon>
        <taxon>Pleosporomycetidae</taxon>
        <taxon>Pleosporales</taxon>
        <taxon>Pleosporineae</taxon>
        <taxon>Didymellaceae</taxon>
        <taxon>Ascochyta</taxon>
    </lineage>
</organism>
<evidence type="ECO:0000313" key="3">
    <source>
        <dbReference type="EMBL" id="KAF9691407.1"/>
    </source>
</evidence>
<proteinExistence type="predicted"/>
<evidence type="ECO:0000256" key="2">
    <source>
        <dbReference type="SAM" id="SignalP"/>
    </source>
</evidence>
<evidence type="ECO:0000256" key="1">
    <source>
        <dbReference type="SAM" id="MobiDB-lite"/>
    </source>
</evidence>
<keyword evidence="4" id="KW-1185">Reference proteome</keyword>
<accession>A0A8H7IVJ8</accession>
<comment type="caution">
    <text evidence="3">The sequence shown here is derived from an EMBL/GenBank/DDBJ whole genome shotgun (WGS) entry which is preliminary data.</text>
</comment>
<sequence>MRSLNALGLALLLASVAGRVVPAHPRPYTGTNITTLIKVFGTPLATDNKIESSLNPVPESLPILDEPTVAAEPTPQTEWQKYVCRGEKLTQACKLDKDKAIEFAEPIDSAWDGTMEAELKLWGYKELPADSHCYFGDIEPAFKGLKIGMRSKNEGGANYCFQVRHVDNEARNAQGERIDDRDQTYKVGDKEYRVTGAYSIIGVNARSGVIYFVDVRSAFHAAEYLWKPEVPTADTLPALKQISDIAWGFWNRVHPKGRNLGKINLFFVHNIVNAETNRLIKQSLDLYVVSDGQQRVTELPKWPGLTFDIETEAGQAMLGSPNGIAAGYFLSQHKTQLGGNKYIHQISVFASEWEGSQPSMVFHVKDASPLTQAAKKDLEQSERGKSLTGRDLALVVDDFSSPFNDNEPALGGGSPPPAKRPKLNPGSPEGPSTPGLPGASPQAGWAAYVCRGEKLTRASKLNADKGEEFVSPINSPWTGALAAERKIWGYTDMPHADCDFEGEYYDITRAYKALHVLPESENESEDEDPNDCFRVFHYDPEKADEQGHDIEAQDQTYSVNNKVYRATGAHGTFGINVDQGIVWFIDVASAPLKASSLWGVEEPPADQLPALRQMSDLAWGFWHEAHAGSNLGHITKFIVPQIINQDTLDVIKQALATYAVPEGQQRLAAVPTWPGVTFDIETDQGKALLGSPNGIAAAYFVSQHKAQIGANKYVHQITVFQPDDNDSANEEPTIIYYVKDAPNPSLEGENSLYGQKEKSILTRGDDQEFWQKFVCRGEKLTQASMRNKDTAIQFASPIDSEWDGTLEAELKLWGYTDYKGISMYCELDNIAESLNQIGIDAKFMSKNRDGQNLCFNIRHLLEGDTRPILDQRYTVGAKSYRMTNAYAHIGVNARDGVISFLNVRSADSGAATYWAVTKPLVDDLPKLRQISDISWAFWRRAHPDGVGLDNINKFLVHDIVNDDTLRLIRLALKTYKVPEGQQRENRLPRWPGLVFGIETEEGKAMLGSPNGIAAGYFVAQHKTQLGANKYVYQVTVWNDRYGDEQMMFWVKNAPPPAEENPGDKTPVPQHGDLNPHGRVLKRSADGRNIVREHIVLAKL</sequence>
<reference evidence="3" key="1">
    <citation type="submission" date="2018-12" db="EMBL/GenBank/DDBJ databases">
        <authorList>
            <person name="Syme R.A."/>
            <person name="Farfan-Caceres L."/>
            <person name="Lichtenzveig J."/>
        </authorList>
    </citation>
    <scope>NUCLEOTIDE SEQUENCE</scope>
    <source>
        <strain evidence="3">Al4</strain>
    </source>
</reference>
<dbReference type="Proteomes" id="UP000651452">
    <property type="component" value="Unassembled WGS sequence"/>
</dbReference>
<dbReference type="AlphaFoldDB" id="A0A8H7IVJ8"/>